<gene>
    <name evidence="4" type="ORF">HYPSUDRAFT_201889</name>
</gene>
<feature type="region of interest" description="Disordered" evidence="2">
    <location>
        <begin position="172"/>
        <end position="252"/>
    </location>
</feature>
<dbReference type="STRING" id="945553.A0A0D2MGQ1"/>
<dbReference type="Proteomes" id="UP000054270">
    <property type="component" value="Unassembled WGS sequence"/>
</dbReference>
<sequence>MFTALNRSPSAERRRPFRVVADHCVDPQDASPFDENARGRVLRPNTQTTVLSTTFPFWVQSDNEEETSSEAEELAITEPQTLWESPSFHTYPVWSSTLADHAESDGEDDTSSDKDSERSPSSERSWEDSSSPTQSRVGEKRKRGESPSPRSRKRFILPAFLNVGTSPIATHTSEWLSEADSGAEDERSKDYEDSEEPQNWEEARSEGYESSEENENSGSEDGGADDSEYDAQGENPSPVKNRAIQRSSDGGSGDLKDRRYWCFICLKDFRNAGGIKRHMESLIHMEAHHPCYICNRKYQRADVLKKHMLKLHGVR</sequence>
<feature type="compositionally biased region" description="Acidic residues" evidence="2">
    <location>
        <begin position="222"/>
        <end position="231"/>
    </location>
</feature>
<keyword evidence="1" id="KW-0863">Zinc-finger</keyword>
<dbReference type="SMART" id="SM00355">
    <property type="entry name" value="ZnF_C2H2"/>
    <property type="match status" value="2"/>
</dbReference>
<feature type="region of interest" description="Disordered" evidence="2">
    <location>
        <begin position="96"/>
        <end position="157"/>
    </location>
</feature>
<dbReference type="PROSITE" id="PS00028">
    <property type="entry name" value="ZINC_FINGER_C2H2_1"/>
    <property type="match status" value="2"/>
</dbReference>
<dbReference type="AlphaFoldDB" id="A0A0D2MGQ1"/>
<dbReference type="SUPFAM" id="SSF57667">
    <property type="entry name" value="beta-beta-alpha zinc fingers"/>
    <property type="match status" value="1"/>
</dbReference>
<evidence type="ECO:0000313" key="5">
    <source>
        <dbReference type="Proteomes" id="UP000054270"/>
    </source>
</evidence>
<evidence type="ECO:0000313" key="4">
    <source>
        <dbReference type="EMBL" id="KJA22813.1"/>
    </source>
</evidence>
<evidence type="ECO:0000259" key="3">
    <source>
        <dbReference type="PROSITE" id="PS50157"/>
    </source>
</evidence>
<keyword evidence="5" id="KW-1185">Reference proteome</keyword>
<protein>
    <recommendedName>
        <fullName evidence="3">C2H2-type domain-containing protein</fullName>
    </recommendedName>
</protein>
<evidence type="ECO:0000256" key="1">
    <source>
        <dbReference type="PROSITE-ProRule" id="PRU00042"/>
    </source>
</evidence>
<dbReference type="InterPro" id="IPR013087">
    <property type="entry name" value="Znf_C2H2_type"/>
</dbReference>
<dbReference type="InterPro" id="IPR036236">
    <property type="entry name" value="Znf_C2H2_sf"/>
</dbReference>
<name>A0A0D2MGQ1_HYPSF</name>
<organism evidence="4 5">
    <name type="scientific">Hypholoma sublateritium (strain FD-334 SS-4)</name>
    <dbReference type="NCBI Taxonomy" id="945553"/>
    <lineage>
        <taxon>Eukaryota</taxon>
        <taxon>Fungi</taxon>
        <taxon>Dikarya</taxon>
        <taxon>Basidiomycota</taxon>
        <taxon>Agaricomycotina</taxon>
        <taxon>Agaricomycetes</taxon>
        <taxon>Agaricomycetidae</taxon>
        <taxon>Agaricales</taxon>
        <taxon>Agaricineae</taxon>
        <taxon>Strophariaceae</taxon>
        <taxon>Hypholoma</taxon>
    </lineage>
</organism>
<dbReference type="OrthoDB" id="6077919at2759"/>
<keyword evidence="1" id="KW-0479">Metal-binding</keyword>
<dbReference type="InterPro" id="IPR050457">
    <property type="entry name" value="ZnFinger_BTB_dom_contain"/>
</dbReference>
<dbReference type="PANTHER" id="PTHR46105:SF28">
    <property type="entry name" value="ZINC FINGER PROTEIN 37-LIKE"/>
    <property type="match status" value="1"/>
</dbReference>
<dbReference type="PROSITE" id="PS50157">
    <property type="entry name" value="ZINC_FINGER_C2H2_2"/>
    <property type="match status" value="1"/>
</dbReference>
<reference evidence="5" key="1">
    <citation type="submission" date="2014-04" db="EMBL/GenBank/DDBJ databases">
        <title>Evolutionary Origins and Diversification of the Mycorrhizal Mutualists.</title>
        <authorList>
            <consortium name="DOE Joint Genome Institute"/>
            <consortium name="Mycorrhizal Genomics Consortium"/>
            <person name="Kohler A."/>
            <person name="Kuo A."/>
            <person name="Nagy L.G."/>
            <person name="Floudas D."/>
            <person name="Copeland A."/>
            <person name="Barry K.W."/>
            <person name="Cichocki N."/>
            <person name="Veneault-Fourrey C."/>
            <person name="LaButti K."/>
            <person name="Lindquist E.A."/>
            <person name="Lipzen A."/>
            <person name="Lundell T."/>
            <person name="Morin E."/>
            <person name="Murat C."/>
            <person name="Riley R."/>
            <person name="Ohm R."/>
            <person name="Sun H."/>
            <person name="Tunlid A."/>
            <person name="Henrissat B."/>
            <person name="Grigoriev I.V."/>
            <person name="Hibbett D.S."/>
            <person name="Martin F."/>
        </authorList>
    </citation>
    <scope>NUCLEOTIDE SEQUENCE [LARGE SCALE GENOMIC DNA]</scope>
    <source>
        <strain evidence="5">FD-334 SS-4</strain>
    </source>
</reference>
<feature type="compositionally biased region" description="Basic and acidic residues" evidence="2">
    <location>
        <begin position="111"/>
        <end position="127"/>
    </location>
</feature>
<dbReference type="Gene3D" id="3.30.160.60">
    <property type="entry name" value="Classic Zinc Finger"/>
    <property type="match status" value="1"/>
</dbReference>
<proteinExistence type="predicted"/>
<keyword evidence="1" id="KW-0862">Zinc</keyword>
<dbReference type="GO" id="GO:0008270">
    <property type="term" value="F:zinc ion binding"/>
    <property type="evidence" value="ECO:0007669"/>
    <property type="project" value="UniProtKB-KW"/>
</dbReference>
<dbReference type="GO" id="GO:0000978">
    <property type="term" value="F:RNA polymerase II cis-regulatory region sequence-specific DNA binding"/>
    <property type="evidence" value="ECO:0007669"/>
    <property type="project" value="TreeGrafter"/>
</dbReference>
<dbReference type="EMBL" id="KN817547">
    <property type="protein sequence ID" value="KJA22813.1"/>
    <property type="molecule type" value="Genomic_DNA"/>
</dbReference>
<feature type="domain" description="C2H2-type" evidence="3">
    <location>
        <begin position="260"/>
        <end position="289"/>
    </location>
</feature>
<accession>A0A0D2MGQ1</accession>
<evidence type="ECO:0000256" key="2">
    <source>
        <dbReference type="SAM" id="MobiDB-lite"/>
    </source>
</evidence>
<dbReference type="PANTHER" id="PTHR46105">
    <property type="entry name" value="AGAP004733-PA"/>
    <property type="match status" value="1"/>
</dbReference>
<dbReference type="GO" id="GO:0000981">
    <property type="term" value="F:DNA-binding transcription factor activity, RNA polymerase II-specific"/>
    <property type="evidence" value="ECO:0007669"/>
    <property type="project" value="TreeGrafter"/>
</dbReference>